<dbReference type="Proteomes" id="UP000789920">
    <property type="component" value="Unassembled WGS sequence"/>
</dbReference>
<name>A0ACA9KCH3_9GLOM</name>
<gene>
    <name evidence="1" type="ORF">RPERSI_LOCUS335</name>
</gene>
<evidence type="ECO:0000313" key="1">
    <source>
        <dbReference type="EMBL" id="CAG8465331.1"/>
    </source>
</evidence>
<proteinExistence type="predicted"/>
<accession>A0ACA9KCH3</accession>
<dbReference type="EMBL" id="CAJVQC010000250">
    <property type="protein sequence ID" value="CAG8465331.1"/>
    <property type="molecule type" value="Genomic_DNA"/>
</dbReference>
<sequence length="111" mass="12532">MADAQKKQSFPSIEHKKKILWGIFAKLDQASKGCGELDLPLFGEILLSKLEKIESEFEPNNVDVSYQINEIELEQRKKIEAIIKSLFPTNPPTISFPESSINPETGDIDWG</sequence>
<comment type="caution">
    <text evidence="1">The sequence shown here is derived from an EMBL/GenBank/DDBJ whole genome shotgun (WGS) entry which is preliminary data.</text>
</comment>
<reference evidence="1" key="1">
    <citation type="submission" date="2021-06" db="EMBL/GenBank/DDBJ databases">
        <authorList>
            <person name="Kallberg Y."/>
            <person name="Tangrot J."/>
            <person name="Rosling A."/>
        </authorList>
    </citation>
    <scope>NUCLEOTIDE SEQUENCE</scope>
    <source>
        <strain evidence="1">MA461A</strain>
    </source>
</reference>
<evidence type="ECO:0000313" key="2">
    <source>
        <dbReference type="Proteomes" id="UP000789920"/>
    </source>
</evidence>
<keyword evidence="2" id="KW-1185">Reference proteome</keyword>
<protein>
    <submittedName>
        <fullName evidence="1">17838_t:CDS:1</fullName>
    </submittedName>
</protein>
<organism evidence="1 2">
    <name type="scientific">Racocetra persica</name>
    <dbReference type="NCBI Taxonomy" id="160502"/>
    <lineage>
        <taxon>Eukaryota</taxon>
        <taxon>Fungi</taxon>
        <taxon>Fungi incertae sedis</taxon>
        <taxon>Mucoromycota</taxon>
        <taxon>Glomeromycotina</taxon>
        <taxon>Glomeromycetes</taxon>
        <taxon>Diversisporales</taxon>
        <taxon>Gigasporaceae</taxon>
        <taxon>Racocetra</taxon>
    </lineage>
</organism>